<organism evidence="5 6">
    <name type="scientific">Streptomyces zagrosensis</name>
    <dbReference type="NCBI Taxonomy" id="1042984"/>
    <lineage>
        <taxon>Bacteria</taxon>
        <taxon>Bacillati</taxon>
        <taxon>Actinomycetota</taxon>
        <taxon>Actinomycetes</taxon>
        <taxon>Kitasatosporales</taxon>
        <taxon>Streptomycetaceae</taxon>
        <taxon>Streptomyces</taxon>
    </lineage>
</organism>
<evidence type="ECO:0000313" key="6">
    <source>
        <dbReference type="Proteomes" id="UP000588098"/>
    </source>
</evidence>
<evidence type="ECO:0000256" key="2">
    <source>
        <dbReference type="ARBA" id="ARBA00022679"/>
    </source>
</evidence>
<evidence type="ECO:0000256" key="3">
    <source>
        <dbReference type="SAM" id="MobiDB-lite"/>
    </source>
</evidence>
<dbReference type="AlphaFoldDB" id="A0A7W9UX60"/>
<evidence type="ECO:0000256" key="1">
    <source>
        <dbReference type="ARBA" id="ARBA00021292"/>
    </source>
</evidence>
<feature type="compositionally biased region" description="Basic and acidic residues" evidence="3">
    <location>
        <begin position="390"/>
        <end position="410"/>
    </location>
</feature>
<evidence type="ECO:0000259" key="4">
    <source>
        <dbReference type="Pfam" id="PF00534"/>
    </source>
</evidence>
<dbReference type="PANTHER" id="PTHR12526:SF627">
    <property type="entry name" value="D-RHAMNOSYLTRANSFERASE WBPZ"/>
    <property type="match status" value="1"/>
</dbReference>
<dbReference type="EMBL" id="JACHJL010000001">
    <property type="protein sequence ID" value="MBB5933374.1"/>
    <property type="molecule type" value="Genomic_DNA"/>
</dbReference>
<dbReference type="Proteomes" id="UP000588098">
    <property type="component" value="Unassembled WGS sequence"/>
</dbReference>
<keyword evidence="6" id="KW-1185">Reference proteome</keyword>
<dbReference type="GO" id="GO:0016757">
    <property type="term" value="F:glycosyltransferase activity"/>
    <property type="evidence" value="ECO:0007669"/>
    <property type="project" value="InterPro"/>
</dbReference>
<dbReference type="SUPFAM" id="SSF53756">
    <property type="entry name" value="UDP-Glycosyltransferase/glycogen phosphorylase"/>
    <property type="match status" value="1"/>
</dbReference>
<feature type="compositionally biased region" description="Low complexity" evidence="3">
    <location>
        <begin position="424"/>
        <end position="439"/>
    </location>
</feature>
<sequence length="721" mass="78399">MKIVFLIHNAYGIGGTIRSTLNLSTALAAGHDVEVVSVHRVADEPQLSYDARVPLTSLIDMREDSPTYEGEHELTKLPNTMFPDKGVDFGRLRYTALHDERIAGFLGRTDADVVIATRPILNGYLARYGQRRCLRIGQEHLSLDAHSDQLRTDQNTALRDLDAFVTVSEADARQYRTALPGIGTTILAIPNGVPRPEVEPSSLDSRVIVSAGRLVAVKRYDRLINAFAAVAADYPDWTLRLYGRGPERPKLRRLIDELGLYDRVFLMGAVSPIETEWAKGAVAAVASDMESFGMTIVEAMHCGVPVIATDCPHGPAEIISHGQDGLLVPLAKDEPIPGAGVYADALRSLMSDETLRRKLGAGALAKASSFAPDVIGRRYEELFTTLSRERAPGRAGDRDRERAPKAERPGLLRRMRAALRGDDGAASASGAKSGTPGAAETTPRHLAFARSSAIGDVRIRLTADAPPAGPLDFVARLRRDPQRREVRVPLPETETGAGDGSVNVTLQHSEHTLPEGRWDCYVAPRGSNTRTRLTAALTEQARLIGQPPVRNADGIAAWVPYTTTDGFLALRTWQRPAHAEVTRIAITHDAATITARVLAPTGLPLTEATVHAAAREDAAHDFAVPVTPLGDDLFTFTLPYAEALQRRTVEHDLWDLTVRTADQPPVPLGRITGDLVDRKKTDYVPPALHEHPTRGTTRIKPFFTVTNNVALSARDEAAEGE</sequence>
<accession>A0A7W9UX60</accession>
<dbReference type="PANTHER" id="PTHR12526">
    <property type="entry name" value="GLYCOSYLTRANSFERASE"/>
    <property type="match status" value="1"/>
</dbReference>
<comment type="caution">
    <text evidence="5">The sequence shown here is derived from an EMBL/GenBank/DDBJ whole genome shotgun (WGS) entry which is preliminary data.</text>
</comment>
<gene>
    <name evidence="5" type="ORF">FHS42_000392</name>
</gene>
<evidence type="ECO:0000313" key="5">
    <source>
        <dbReference type="EMBL" id="MBB5933374.1"/>
    </source>
</evidence>
<proteinExistence type="predicted"/>
<dbReference type="Pfam" id="PF00534">
    <property type="entry name" value="Glycos_transf_1"/>
    <property type="match status" value="1"/>
</dbReference>
<dbReference type="CDD" id="cd03820">
    <property type="entry name" value="GT4_AmsD-like"/>
    <property type="match status" value="1"/>
</dbReference>
<feature type="domain" description="Glycosyl transferase family 1" evidence="4">
    <location>
        <begin position="200"/>
        <end position="362"/>
    </location>
</feature>
<dbReference type="InterPro" id="IPR001296">
    <property type="entry name" value="Glyco_trans_1"/>
</dbReference>
<dbReference type="Gene3D" id="3.40.50.2000">
    <property type="entry name" value="Glycogen Phosphorylase B"/>
    <property type="match status" value="2"/>
</dbReference>
<reference evidence="5 6" key="1">
    <citation type="submission" date="2020-08" db="EMBL/GenBank/DDBJ databases">
        <title>Genomic Encyclopedia of Type Strains, Phase III (KMG-III): the genomes of soil and plant-associated and newly described type strains.</title>
        <authorList>
            <person name="Whitman W."/>
        </authorList>
    </citation>
    <scope>NUCLEOTIDE SEQUENCE [LARGE SCALE GENOMIC DNA]</scope>
    <source>
        <strain evidence="5 6">CECT 8305</strain>
    </source>
</reference>
<keyword evidence="2 5" id="KW-0808">Transferase</keyword>
<protein>
    <recommendedName>
        <fullName evidence="1">D-inositol 3-phosphate glycosyltransferase</fullName>
    </recommendedName>
</protein>
<name>A0A7W9UX60_9ACTN</name>
<feature type="region of interest" description="Disordered" evidence="3">
    <location>
        <begin position="390"/>
        <end position="444"/>
    </location>
</feature>
<dbReference type="RefSeq" id="WP_184568694.1">
    <property type="nucleotide sequence ID" value="NZ_JACHJL010000001.1"/>
</dbReference>